<dbReference type="VEuPathDB" id="FungiDB:BO78DRAFT_333961"/>
<evidence type="ECO:0000313" key="4">
    <source>
        <dbReference type="Proteomes" id="UP000248423"/>
    </source>
</evidence>
<dbReference type="GO" id="GO:0050664">
    <property type="term" value="F:oxidoreductase activity, acting on NAD(P)H, oxygen as acceptor"/>
    <property type="evidence" value="ECO:0007669"/>
    <property type="project" value="TreeGrafter"/>
</dbReference>
<dbReference type="PANTHER" id="PTHR43008">
    <property type="entry name" value="BENZIL REDUCTASE"/>
    <property type="match status" value="1"/>
</dbReference>
<dbReference type="EMBL" id="KZ826319">
    <property type="protein sequence ID" value="PYI10997.1"/>
    <property type="molecule type" value="Genomic_DNA"/>
</dbReference>
<keyword evidence="4" id="KW-1185">Reference proteome</keyword>
<evidence type="ECO:0000256" key="2">
    <source>
        <dbReference type="ARBA" id="ARBA00023002"/>
    </source>
</evidence>
<dbReference type="PRINTS" id="PR00081">
    <property type="entry name" value="GDHRDH"/>
</dbReference>
<keyword evidence="2" id="KW-0560">Oxidoreductase</keyword>
<sequence>MSKIVLITGSNTGIGLEIVKALAGASKPYTILMGGRTPQKVQDAISTVQKTLPSTSSTFTPIQVDIESDGSIEQAFAEVRSKYGKLDILVNNAGAQFDQQLAAGKLTTLSARDMWNKTWNVNTTGTHILTSTFAPLLLQSADPRLLFITSGTSTLAGTENPAIPVNKVPPKGWPKTGFSVPAYRSAKAGLNMLMREWYRWLKEDGVKVFAISPGYLATGLGGDPDFSKRMGAQDPSSSSAGPFIRSVIEGQRDADVGKVINKDGIQPW</sequence>
<dbReference type="Pfam" id="PF00106">
    <property type="entry name" value="adh_short"/>
    <property type="match status" value="2"/>
</dbReference>
<dbReference type="AlphaFoldDB" id="A0A319EL21"/>
<comment type="similarity">
    <text evidence="1">Belongs to the short-chain dehydrogenases/reductases (SDR) family.</text>
</comment>
<dbReference type="FunFam" id="3.40.50.720:FF:000922">
    <property type="entry name" value="Uncharacterized protein"/>
    <property type="match status" value="1"/>
</dbReference>
<accession>A0A319EL21</accession>
<organism evidence="3 4">
    <name type="scientific">Aspergillus sclerotiicarbonarius (strain CBS 121057 / IBT 28362)</name>
    <dbReference type="NCBI Taxonomy" id="1448318"/>
    <lineage>
        <taxon>Eukaryota</taxon>
        <taxon>Fungi</taxon>
        <taxon>Dikarya</taxon>
        <taxon>Ascomycota</taxon>
        <taxon>Pezizomycotina</taxon>
        <taxon>Eurotiomycetes</taxon>
        <taxon>Eurotiomycetidae</taxon>
        <taxon>Eurotiales</taxon>
        <taxon>Aspergillaceae</taxon>
        <taxon>Aspergillus</taxon>
        <taxon>Aspergillus subgen. Circumdati</taxon>
    </lineage>
</organism>
<dbReference type="InterPro" id="IPR036291">
    <property type="entry name" value="NAD(P)-bd_dom_sf"/>
</dbReference>
<name>A0A319EL21_ASPSB</name>
<reference evidence="3 4" key="1">
    <citation type="submission" date="2018-02" db="EMBL/GenBank/DDBJ databases">
        <title>The genomes of Aspergillus section Nigri reveals drivers in fungal speciation.</title>
        <authorList>
            <consortium name="DOE Joint Genome Institute"/>
            <person name="Vesth T.C."/>
            <person name="Nybo J."/>
            <person name="Theobald S."/>
            <person name="Brandl J."/>
            <person name="Frisvad J.C."/>
            <person name="Nielsen K.F."/>
            <person name="Lyhne E.K."/>
            <person name="Kogle M.E."/>
            <person name="Kuo A."/>
            <person name="Riley R."/>
            <person name="Clum A."/>
            <person name="Nolan M."/>
            <person name="Lipzen A."/>
            <person name="Salamov A."/>
            <person name="Henrissat B."/>
            <person name="Wiebenga A."/>
            <person name="De vries R.P."/>
            <person name="Grigoriev I.V."/>
            <person name="Mortensen U.H."/>
            <person name="Andersen M.R."/>
            <person name="Baker S.E."/>
        </authorList>
    </citation>
    <scope>NUCLEOTIDE SEQUENCE [LARGE SCALE GENOMIC DNA]</scope>
    <source>
        <strain evidence="3 4">CBS 121057</strain>
    </source>
</reference>
<dbReference type="OrthoDB" id="1933717at2759"/>
<dbReference type="Gene3D" id="3.40.50.720">
    <property type="entry name" value="NAD(P)-binding Rossmann-like Domain"/>
    <property type="match status" value="1"/>
</dbReference>
<gene>
    <name evidence="3" type="ORF">BO78DRAFT_333961</name>
</gene>
<dbReference type="Proteomes" id="UP000248423">
    <property type="component" value="Unassembled WGS sequence"/>
</dbReference>
<dbReference type="PANTHER" id="PTHR43008:SF8">
    <property type="entry name" value="BENZIL REDUCTASE ((S)-BENZOIN FORMING) IRC24"/>
    <property type="match status" value="1"/>
</dbReference>
<dbReference type="GO" id="GO:0016616">
    <property type="term" value="F:oxidoreductase activity, acting on the CH-OH group of donors, NAD or NADP as acceptor"/>
    <property type="evidence" value="ECO:0007669"/>
    <property type="project" value="UniProtKB-ARBA"/>
</dbReference>
<evidence type="ECO:0000313" key="3">
    <source>
        <dbReference type="EMBL" id="PYI10997.1"/>
    </source>
</evidence>
<dbReference type="SUPFAM" id="SSF51735">
    <property type="entry name" value="NAD(P)-binding Rossmann-fold domains"/>
    <property type="match status" value="1"/>
</dbReference>
<dbReference type="InterPro" id="IPR002347">
    <property type="entry name" value="SDR_fam"/>
</dbReference>
<protein>
    <submittedName>
        <fullName evidence="3">NAD(P)-binding protein</fullName>
    </submittedName>
</protein>
<proteinExistence type="inferred from homology"/>
<evidence type="ECO:0000256" key="1">
    <source>
        <dbReference type="ARBA" id="ARBA00006484"/>
    </source>
</evidence>